<evidence type="ECO:0000256" key="3">
    <source>
        <dbReference type="SAM" id="Phobius"/>
    </source>
</evidence>
<feature type="coiled-coil region" evidence="2">
    <location>
        <begin position="198"/>
        <end position="225"/>
    </location>
</feature>
<dbReference type="InterPro" id="IPR052016">
    <property type="entry name" value="Bact_Sigma-Reg"/>
</dbReference>
<dbReference type="InterPro" id="IPR036457">
    <property type="entry name" value="PPM-type-like_dom_sf"/>
</dbReference>
<evidence type="ECO:0000256" key="2">
    <source>
        <dbReference type="SAM" id="Coils"/>
    </source>
</evidence>
<dbReference type="SMART" id="SM00304">
    <property type="entry name" value="HAMP"/>
    <property type="match status" value="1"/>
</dbReference>
<dbReference type="EMBL" id="FONY01000002">
    <property type="protein sequence ID" value="SFE51247.1"/>
    <property type="molecule type" value="Genomic_DNA"/>
</dbReference>
<proteinExistence type="predicted"/>
<evidence type="ECO:0000259" key="4">
    <source>
        <dbReference type="PROSITE" id="PS50885"/>
    </source>
</evidence>
<evidence type="ECO:0000313" key="5">
    <source>
        <dbReference type="EMBL" id="SFE51247.1"/>
    </source>
</evidence>
<feature type="transmembrane region" description="Helical" evidence="3">
    <location>
        <begin position="290"/>
        <end position="309"/>
    </location>
</feature>
<keyword evidence="1" id="KW-0378">Hydrolase</keyword>
<keyword evidence="3" id="KW-0812">Transmembrane</keyword>
<keyword evidence="3" id="KW-0472">Membrane</keyword>
<dbReference type="CDD" id="cd06225">
    <property type="entry name" value="HAMP"/>
    <property type="match status" value="1"/>
</dbReference>
<dbReference type="RefSeq" id="WP_091538974.1">
    <property type="nucleotide sequence ID" value="NZ_FONY01000002.1"/>
</dbReference>
<dbReference type="AlphaFoldDB" id="A0A1I2B5J6"/>
<sequence>MNRIFQKISSILPLTTLKAKFALAFSAYFLLVIIVITTFYWFDNQKNKFNQVATTLYQINHNLKKADNIEKDFFNNESINPKFYQSDGKSLYILKYNTALRKILKDLQNLKLSPQVIENEIDTDIDTLSILINQYQHVFDTLTRLQKIRGFKDYGLEGKMRDFVHQLENKDYKINQTILLTIRRHEKDFFLRKEGVYIERWQNQVNDLIEEINEQKNNKNKEEILYLLSNYKATFLELTRIEAQIGYSNNMGFRQQISQISTLLEKKLEIIDQKISQKIEELVKNINQRVAILIVICLILNILLAVTVYRKLSRPIKYLSLSIHEIIQSNFDEKIELYPYEANDEIGRLAKDFKFMVKSLRFKTQELQVTNEELSQQAEEIIAQRDNIEHFSRQLVKINEDMTASLNYAKRIQNALLSFDKKMSHALPQHFVFFKPRDIVSGDFYWFAEKGNKVIIAAVDCTGHGVPGAFMSMIGNTLLNQIVHDREIHEPHLILNELHKGVWQTLRQEDHAIKDGMDISLCTVDFANKSLAFAGARHPLLIIQNNHYELIKGDKISIGENADYSYTSHIFDIQTSTSFYIFSDGYADQFGGENNKKFSIQKLKELLLSIYLEDMETQKNRVEQALTHWQNAHKQIDDILLIGFKV</sequence>
<keyword evidence="2" id="KW-0175">Coiled coil</keyword>
<organism evidence="5 6">
    <name type="scientific">Thermoflexibacter ruber</name>
    <dbReference type="NCBI Taxonomy" id="1003"/>
    <lineage>
        <taxon>Bacteria</taxon>
        <taxon>Pseudomonadati</taxon>
        <taxon>Bacteroidota</taxon>
        <taxon>Cytophagia</taxon>
        <taxon>Cytophagales</taxon>
        <taxon>Thermoflexibacteraceae</taxon>
        <taxon>Thermoflexibacter</taxon>
    </lineage>
</organism>
<dbReference type="GO" id="GO:0007165">
    <property type="term" value="P:signal transduction"/>
    <property type="evidence" value="ECO:0007669"/>
    <property type="project" value="InterPro"/>
</dbReference>
<dbReference type="Proteomes" id="UP000199513">
    <property type="component" value="Unassembled WGS sequence"/>
</dbReference>
<dbReference type="PROSITE" id="PS50885">
    <property type="entry name" value="HAMP"/>
    <property type="match status" value="1"/>
</dbReference>
<dbReference type="Gene3D" id="6.10.340.10">
    <property type="match status" value="1"/>
</dbReference>
<reference evidence="6" key="1">
    <citation type="submission" date="2016-10" db="EMBL/GenBank/DDBJ databases">
        <authorList>
            <person name="Varghese N."/>
            <person name="Submissions S."/>
        </authorList>
    </citation>
    <scope>NUCLEOTIDE SEQUENCE [LARGE SCALE GENOMIC DNA]</scope>
    <source>
        <strain>GEY</strain>
        <strain evidence="6">DSM 9560</strain>
    </source>
</reference>
<protein>
    <submittedName>
        <fullName evidence="5">Serine phosphatase RsbU, regulator of sigma subunit</fullName>
    </submittedName>
</protein>
<dbReference type="OrthoDB" id="1522078at2"/>
<dbReference type="InterPro" id="IPR003660">
    <property type="entry name" value="HAMP_dom"/>
</dbReference>
<accession>A0A1I2B5J6</accession>
<dbReference type="GO" id="GO:0016020">
    <property type="term" value="C:membrane"/>
    <property type="evidence" value="ECO:0007669"/>
    <property type="project" value="InterPro"/>
</dbReference>
<feature type="transmembrane region" description="Helical" evidence="3">
    <location>
        <begin position="21"/>
        <end position="42"/>
    </location>
</feature>
<dbReference type="STRING" id="1003.SAMN04488541_1002138"/>
<dbReference type="PANTHER" id="PTHR43156:SF9">
    <property type="entry name" value="HAMP DOMAIN-CONTAINING PROTEIN"/>
    <property type="match status" value="1"/>
</dbReference>
<keyword evidence="6" id="KW-1185">Reference proteome</keyword>
<keyword evidence="3" id="KW-1133">Transmembrane helix</keyword>
<dbReference type="SUPFAM" id="SSF158472">
    <property type="entry name" value="HAMP domain-like"/>
    <property type="match status" value="1"/>
</dbReference>
<name>A0A1I2B5J6_9BACT</name>
<dbReference type="Pfam" id="PF07228">
    <property type="entry name" value="SpoIIE"/>
    <property type="match status" value="1"/>
</dbReference>
<dbReference type="Gene3D" id="3.60.40.10">
    <property type="entry name" value="PPM-type phosphatase domain"/>
    <property type="match status" value="1"/>
</dbReference>
<gene>
    <name evidence="5" type="ORF">SAMN04488541_1002138</name>
</gene>
<evidence type="ECO:0000256" key="1">
    <source>
        <dbReference type="ARBA" id="ARBA00022801"/>
    </source>
</evidence>
<dbReference type="GO" id="GO:0016791">
    <property type="term" value="F:phosphatase activity"/>
    <property type="evidence" value="ECO:0007669"/>
    <property type="project" value="TreeGrafter"/>
</dbReference>
<feature type="domain" description="HAMP" evidence="4">
    <location>
        <begin position="310"/>
        <end position="365"/>
    </location>
</feature>
<evidence type="ECO:0000313" key="6">
    <source>
        <dbReference type="Proteomes" id="UP000199513"/>
    </source>
</evidence>
<dbReference type="InterPro" id="IPR001932">
    <property type="entry name" value="PPM-type_phosphatase-like_dom"/>
</dbReference>
<dbReference type="PANTHER" id="PTHR43156">
    <property type="entry name" value="STAGE II SPORULATION PROTEIN E-RELATED"/>
    <property type="match status" value="1"/>
</dbReference>